<dbReference type="InterPro" id="IPR000504">
    <property type="entry name" value="RRM_dom"/>
</dbReference>
<dbReference type="EMBL" id="GL433858">
    <property type="protein sequence ID" value="EFN52131.1"/>
    <property type="molecule type" value="Genomic_DNA"/>
</dbReference>
<feature type="domain" description="RRM" evidence="4">
    <location>
        <begin position="266"/>
        <end position="345"/>
    </location>
</feature>
<dbReference type="SUPFAM" id="SSF54928">
    <property type="entry name" value="RNA-binding domain, RBD"/>
    <property type="match status" value="1"/>
</dbReference>
<evidence type="ECO:0000256" key="1">
    <source>
        <dbReference type="ARBA" id="ARBA00022884"/>
    </source>
</evidence>
<feature type="compositionally biased region" description="Low complexity" evidence="3">
    <location>
        <begin position="1"/>
        <end position="20"/>
    </location>
</feature>
<dbReference type="PANTHER" id="PTHR10352">
    <property type="entry name" value="EUKARYOTIC TRANSLATION INITIATION FACTOR 3 SUBUNIT G"/>
    <property type="match status" value="1"/>
</dbReference>
<proteinExistence type="predicted"/>
<dbReference type="SMART" id="SM00360">
    <property type="entry name" value="RRM"/>
    <property type="match status" value="1"/>
</dbReference>
<feature type="region of interest" description="Disordered" evidence="3">
    <location>
        <begin position="540"/>
        <end position="605"/>
    </location>
</feature>
<dbReference type="Proteomes" id="UP000008141">
    <property type="component" value="Unassembled WGS sequence"/>
</dbReference>
<feature type="compositionally biased region" description="Low complexity" evidence="3">
    <location>
        <begin position="40"/>
        <end position="67"/>
    </location>
</feature>
<feature type="region of interest" description="Disordered" evidence="3">
    <location>
        <begin position="193"/>
        <end position="212"/>
    </location>
</feature>
<dbReference type="GO" id="GO:0003723">
    <property type="term" value="F:RNA binding"/>
    <property type="evidence" value="ECO:0007669"/>
    <property type="project" value="UniProtKB-UniRule"/>
</dbReference>
<protein>
    <recommendedName>
        <fullName evidence="4">RRM domain-containing protein</fullName>
    </recommendedName>
</protein>
<dbReference type="CDD" id="cd00590">
    <property type="entry name" value="RRM_SF"/>
    <property type="match status" value="1"/>
</dbReference>
<name>E1ZPV5_CHLVA</name>
<dbReference type="OrthoDB" id="514783at2759"/>
<feature type="region of interest" description="Disordered" evidence="3">
    <location>
        <begin position="133"/>
        <end position="179"/>
    </location>
</feature>
<dbReference type="eggNOG" id="ENOG502R8ME">
    <property type="taxonomic scope" value="Eukaryota"/>
</dbReference>
<dbReference type="InterPro" id="IPR012677">
    <property type="entry name" value="Nucleotide-bd_a/b_plait_sf"/>
</dbReference>
<dbReference type="GeneID" id="17351566"/>
<dbReference type="Gene3D" id="3.30.70.330">
    <property type="match status" value="1"/>
</dbReference>
<feature type="region of interest" description="Disordered" evidence="3">
    <location>
        <begin position="235"/>
        <end position="264"/>
    </location>
</feature>
<keyword evidence="6" id="KW-1185">Reference proteome</keyword>
<dbReference type="RefSeq" id="XP_005844233.1">
    <property type="nucleotide sequence ID" value="XM_005844171.1"/>
</dbReference>
<dbReference type="PROSITE" id="PS50102">
    <property type="entry name" value="RRM"/>
    <property type="match status" value="1"/>
</dbReference>
<dbReference type="STRING" id="554065.E1ZPV5"/>
<keyword evidence="1 2" id="KW-0694">RNA-binding</keyword>
<dbReference type="Pfam" id="PF00076">
    <property type="entry name" value="RRM_1"/>
    <property type="match status" value="1"/>
</dbReference>
<accession>E1ZPV5</accession>
<organism evidence="6">
    <name type="scientific">Chlorella variabilis</name>
    <name type="common">Green alga</name>
    <dbReference type="NCBI Taxonomy" id="554065"/>
    <lineage>
        <taxon>Eukaryota</taxon>
        <taxon>Viridiplantae</taxon>
        <taxon>Chlorophyta</taxon>
        <taxon>core chlorophytes</taxon>
        <taxon>Trebouxiophyceae</taxon>
        <taxon>Chlorellales</taxon>
        <taxon>Chlorellaceae</taxon>
        <taxon>Chlorella clade</taxon>
        <taxon>Chlorella</taxon>
    </lineage>
</organism>
<evidence type="ECO:0000256" key="2">
    <source>
        <dbReference type="PROSITE-ProRule" id="PRU00176"/>
    </source>
</evidence>
<sequence>MAEGGEAVASEAAPTAEADALIVDAGTKPMADQNAPVDQSGSGAAAPDAAGDGSYDAEGPVGAAAAAEAEEIRGEQNGVAAMAVDGLAAVQEAAPAGAFAAADQPGACETPLPEEEQAQVVAALSASATAGQQDALAAMSPHAPAVPASDGQAHEAGSTDEAEPQAGKPSAPPVAAAPPARVPARALYGLSVDEGENGQPAQQAQHVGGQSQRAQLPLLPRMEDDGRLPAYAVAGGEDSWQHDPGLRGARKGAHADEDPPPGFQPVDIFIGGLPPTADDFDVWQAVVPAGEVVGVKLIRRKRDRGDCRGYGFVRMANREAAEAACQTVKEACGVPVAMSLSSSKTLPELHAAAAAAAATTPLQLPKDSDSSLVQLMEAVRQQKDRQAAVTTALVAVLHPAAEKPAAAVGGKQQRGAEGGPGTSSPAVGEEGLPDGTNYMDPYPAVKALMAEFKARGQDNKTPLAMLNEYASRLALRVDTEEQPPPEGATGPISVAIKLVNSRGGQSFATSTGRGRTKQIGRQIASAALLETILETVPAEDLLAPNRNKPGGGKQPWQAPQRHGVGHDVGGRGRGRGGAARVSSEGRPRPGPAIMGGLHMMAQSAY</sequence>
<dbReference type="InParanoid" id="E1ZPV5"/>
<reference evidence="5 6" key="1">
    <citation type="journal article" date="2010" name="Plant Cell">
        <title>The Chlorella variabilis NC64A genome reveals adaptation to photosymbiosis, coevolution with viruses, and cryptic sex.</title>
        <authorList>
            <person name="Blanc G."/>
            <person name="Duncan G."/>
            <person name="Agarkova I."/>
            <person name="Borodovsky M."/>
            <person name="Gurnon J."/>
            <person name="Kuo A."/>
            <person name="Lindquist E."/>
            <person name="Lucas S."/>
            <person name="Pangilinan J."/>
            <person name="Polle J."/>
            <person name="Salamov A."/>
            <person name="Terry A."/>
            <person name="Yamada T."/>
            <person name="Dunigan D.D."/>
            <person name="Grigoriev I.V."/>
            <person name="Claverie J.M."/>
            <person name="Van Etten J.L."/>
        </authorList>
    </citation>
    <scope>NUCLEOTIDE SEQUENCE [LARGE SCALE GENOMIC DNA]</scope>
    <source>
        <strain evidence="5 6">NC64A</strain>
    </source>
</reference>
<dbReference type="AlphaFoldDB" id="E1ZPV5"/>
<evidence type="ECO:0000313" key="5">
    <source>
        <dbReference type="EMBL" id="EFN52131.1"/>
    </source>
</evidence>
<feature type="compositionally biased region" description="Polar residues" evidence="3">
    <location>
        <begin position="199"/>
        <end position="212"/>
    </location>
</feature>
<dbReference type="InterPro" id="IPR035979">
    <property type="entry name" value="RBD_domain_sf"/>
</dbReference>
<dbReference type="KEGG" id="cvr:CHLNCDRAFT_58974"/>
<evidence type="ECO:0000259" key="4">
    <source>
        <dbReference type="PROSITE" id="PS50102"/>
    </source>
</evidence>
<feature type="region of interest" description="Disordered" evidence="3">
    <location>
        <begin position="403"/>
        <end position="438"/>
    </location>
</feature>
<evidence type="ECO:0000313" key="6">
    <source>
        <dbReference type="Proteomes" id="UP000008141"/>
    </source>
</evidence>
<feature type="region of interest" description="Disordered" evidence="3">
    <location>
        <begin position="1"/>
        <end position="67"/>
    </location>
</feature>
<evidence type="ECO:0000256" key="3">
    <source>
        <dbReference type="SAM" id="MobiDB-lite"/>
    </source>
</evidence>
<gene>
    <name evidence="5" type="ORF">CHLNCDRAFT_58974</name>
</gene>